<dbReference type="InterPro" id="IPR025662">
    <property type="entry name" value="Sigma_54_int_dom_ATP-bd_1"/>
</dbReference>
<dbReference type="Gene3D" id="3.30.450.20">
    <property type="entry name" value="PAS domain"/>
    <property type="match status" value="1"/>
</dbReference>
<dbReference type="Gene3D" id="1.10.8.60">
    <property type="match status" value="1"/>
</dbReference>
<dbReference type="SUPFAM" id="SSF159800">
    <property type="entry name" value="PrpR receptor domain-like"/>
    <property type="match status" value="1"/>
</dbReference>
<dbReference type="PANTHER" id="PTHR32071">
    <property type="entry name" value="TRANSCRIPTIONAL REGULATORY PROTEIN"/>
    <property type="match status" value="1"/>
</dbReference>
<protein>
    <submittedName>
        <fullName evidence="6">Sigma 54-interacting transcriptional regulator</fullName>
    </submittedName>
</protein>
<dbReference type="InterPro" id="IPR058031">
    <property type="entry name" value="AAA_lid_NorR"/>
</dbReference>
<dbReference type="InterPro" id="IPR010524">
    <property type="entry name" value="Sig_transdc_resp-reg_PrpR_N"/>
</dbReference>
<dbReference type="PROSITE" id="PS50045">
    <property type="entry name" value="SIGMA54_INTERACT_4"/>
    <property type="match status" value="1"/>
</dbReference>
<evidence type="ECO:0000256" key="3">
    <source>
        <dbReference type="ARBA" id="ARBA00023015"/>
    </source>
</evidence>
<dbReference type="InterPro" id="IPR002078">
    <property type="entry name" value="Sigma_54_int"/>
</dbReference>
<dbReference type="Proteomes" id="UP001299546">
    <property type="component" value="Unassembled WGS sequence"/>
</dbReference>
<dbReference type="RefSeq" id="WP_066737265.1">
    <property type="nucleotide sequence ID" value="NZ_JAJCIQ010000006.1"/>
</dbReference>
<dbReference type="Gene3D" id="1.10.10.60">
    <property type="entry name" value="Homeodomain-like"/>
    <property type="match status" value="1"/>
</dbReference>
<dbReference type="PROSITE" id="PS00675">
    <property type="entry name" value="SIGMA54_INTERACT_1"/>
    <property type="match status" value="1"/>
</dbReference>
<dbReference type="Pfam" id="PF06506">
    <property type="entry name" value="PrpR_N"/>
    <property type="match status" value="1"/>
</dbReference>
<keyword evidence="3" id="KW-0805">Transcription regulation</keyword>
<feature type="domain" description="Sigma-54 factor interaction" evidence="5">
    <location>
        <begin position="326"/>
        <end position="556"/>
    </location>
</feature>
<dbReference type="Pfam" id="PF25601">
    <property type="entry name" value="AAA_lid_14"/>
    <property type="match status" value="1"/>
</dbReference>
<organism evidence="6 7">
    <name type="scientific">Bariatricus massiliensis</name>
    <dbReference type="NCBI Taxonomy" id="1745713"/>
    <lineage>
        <taxon>Bacteria</taxon>
        <taxon>Bacillati</taxon>
        <taxon>Bacillota</taxon>
        <taxon>Clostridia</taxon>
        <taxon>Lachnospirales</taxon>
        <taxon>Lachnospiraceae</taxon>
        <taxon>Bariatricus</taxon>
    </lineage>
</organism>
<dbReference type="InterPro" id="IPR003593">
    <property type="entry name" value="AAA+_ATPase"/>
</dbReference>
<reference evidence="6 7" key="1">
    <citation type="submission" date="2021-10" db="EMBL/GenBank/DDBJ databases">
        <title>Collection of gut derived symbiotic bacterial strains cultured from healthy donors.</title>
        <authorList>
            <person name="Lin H."/>
            <person name="Littmann E."/>
            <person name="Kohout C."/>
            <person name="Pamer E.G."/>
        </authorList>
    </citation>
    <scope>NUCLEOTIDE SEQUENCE [LARGE SCALE GENOMIC DNA]</scope>
    <source>
        <strain evidence="6 7">DFI.1.165</strain>
    </source>
</reference>
<dbReference type="Pfam" id="PF00158">
    <property type="entry name" value="Sigma54_activat"/>
    <property type="match status" value="1"/>
</dbReference>
<keyword evidence="1" id="KW-0547">Nucleotide-binding</keyword>
<keyword evidence="4" id="KW-0804">Transcription</keyword>
<evidence type="ECO:0000256" key="1">
    <source>
        <dbReference type="ARBA" id="ARBA00022741"/>
    </source>
</evidence>
<keyword evidence="2" id="KW-0067">ATP-binding</keyword>
<name>A0ABS8DHU5_9FIRM</name>
<comment type="caution">
    <text evidence="6">The sequence shown here is derived from an EMBL/GenBank/DDBJ whole genome shotgun (WGS) entry which is preliminary data.</text>
</comment>
<evidence type="ECO:0000313" key="7">
    <source>
        <dbReference type="Proteomes" id="UP001299546"/>
    </source>
</evidence>
<accession>A0ABS8DHU5</accession>
<evidence type="ECO:0000256" key="2">
    <source>
        <dbReference type="ARBA" id="ARBA00022840"/>
    </source>
</evidence>
<keyword evidence="7" id="KW-1185">Reference proteome</keyword>
<dbReference type="SMART" id="SM00382">
    <property type="entry name" value="AAA"/>
    <property type="match status" value="1"/>
</dbReference>
<dbReference type="PRINTS" id="PR01590">
    <property type="entry name" value="HTHFIS"/>
</dbReference>
<evidence type="ECO:0000256" key="4">
    <source>
        <dbReference type="ARBA" id="ARBA00023163"/>
    </source>
</evidence>
<dbReference type="EMBL" id="JAJCIS010000005">
    <property type="protein sequence ID" value="MCB7387632.1"/>
    <property type="molecule type" value="Genomic_DNA"/>
</dbReference>
<dbReference type="InterPro" id="IPR009057">
    <property type="entry name" value="Homeodomain-like_sf"/>
</dbReference>
<dbReference type="Pfam" id="PF02954">
    <property type="entry name" value="HTH_8"/>
    <property type="match status" value="1"/>
</dbReference>
<dbReference type="SUPFAM" id="SSF52540">
    <property type="entry name" value="P-loop containing nucleoside triphosphate hydrolases"/>
    <property type="match status" value="1"/>
</dbReference>
<dbReference type="InterPro" id="IPR002197">
    <property type="entry name" value="HTH_Fis"/>
</dbReference>
<dbReference type="Gene3D" id="3.40.50.10660">
    <property type="entry name" value="PrpR receptor domain-like"/>
    <property type="match status" value="1"/>
</dbReference>
<dbReference type="SUPFAM" id="SSF46689">
    <property type="entry name" value="Homeodomain-like"/>
    <property type="match status" value="1"/>
</dbReference>
<proteinExistence type="predicted"/>
<dbReference type="PANTHER" id="PTHR32071:SF57">
    <property type="entry name" value="C4-DICARBOXYLATE TRANSPORT TRANSCRIPTIONAL REGULATORY PROTEIN DCTD"/>
    <property type="match status" value="1"/>
</dbReference>
<dbReference type="InterPro" id="IPR027417">
    <property type="entry name" value="P-loop_NTPase"/>
</dbReference>
<dbReference type="CDD" id="cd00009">
    <property type="entry name" value="AAA"/>
    <property type="match status" value="1"/>
</dbReference>
<evidence type="ECO:0000313" key="6">
    <source>
        <dbReference type="EMBL" id="MCB7387632.1"/>
    </source>
</evidence>
<dbReference type="Gene3D" id="3.40.50.2300">
    <property type="match status" value="1"/>
</dbReference>
<sequence>MFKALLIVPYPELEEIVLNVYENMLTDKGIQVDILVKRAEDIARDLDLHEYNVVIGRGHTAKILRSLTANIPVIEIPITGYDILRGVEEVRKIYASKKIAIFLSDVRNHDAALLSAVSGLDIQTFVVPDIKRIPSIVEKAAADGYDTVIGGYSAKTAADRIGLHSFTINTGEEAVVQVLKEALNIMHSLEKERERTKLYQTVTQASKEGILYVNHGGIIEMINSKGLQMLTSSLETIHNQKLCEAYPYLDSLFQKGMNRKKPILNELLEVEENKITFDFVPVLVGDSVAGIVITCQSVTKIQQIETQIRKKLSEKGLVAKYHFSDIIHRSEIMEETIFLAQRYAAVSSNILIVGETGTGKELMAQGIHNVSERKNKPFVAVNCAALPENLLESELFGYADGAFTGSRRGGKIGLVEQAHQGTLFLDEISELPINFQGKLLRVLQEKQVRRIGDDRVIDVDVRIIAATNRNLKQQVKEGKFRQDLLYRLDILKLYIPALRERREDITLIFQNSIKKYNKRFGRDISGCTKEAEEALCNYPFEGNIRELSNIAERLCVMARDNIIDERLMRAALYPDDVEVPIYGTPDIQDREDRGAGESRLESERERIVDALRKTEGKKTEAAKLLQMDRSTLWRKMKHYQIHW</sequence>
<dbReference type="Gene3D" id="3.40.50.300">
    <property type="entry name" value="P-loop containing nucleotide triphosphate hydrolases"/>
    <property type="match status" value="1"/>
</dbReference>
<gene>
    <name evidence="6" type="ORF">LIZ65_10080</name>
</gene>
<evidence type="ECO:0000259" key="5">
    <source>
        <dbReference type="PROSITE" id="PS50045"/>
    </source>
</evidence>